<reference evidence="2 3" key="1">
    <citation type="submission" date="2022-03" db="EMBL/GenBank/DDBJ databases">
        <title>Parabacteroides sp. nov. isolated from swine feces.</title>
        <authorList>
            <person name="Bak J.E."/>
        </authorList>
    </citation>
    <scope>NUCLEOTIDE SEQUENCE [LARGE SCALE GENOMIC DNA]</scope>
    <source>
        <strain evidence="2 3">AGMB00274</strain>
    </source>
</reference>
<protein>
    <submittedName>
        <fullName evidence="2">Glycosyltransferase</fullName>
        <ecNumber evidence="2">2.4.-.-</ecNumber>
    </submittedName>
</protein>
<dbReference type="EC" id="2.4.-.-" evidence="2"/>
<dbReference type="GO" id="GO:0016757">
    <property type="term" value="F:glycosyltransferase activity"/>
    <property type="evidence" value="ECO:0007669"/>
    <property type="project" value="UniProtKB-KW"/>
</dbReference>
<organism evidence="2 3">
    <name type="scientific">Parabacteroides faecalis</name>
    <dbReference type="NCBI Taxonomy" id="2924040"/>
    <lineage>
        <taxon>Bacteria</taxon>
        <taxon>Pseudomonadati</taxon>
        <taxon>Bacteroidota</taxon>
        <taxon>Bacteroidia</taxon>
        <taxon>Bacteroidales</taxon>
        <taxon>Tannerellaceae</taxon>
        <taxon>Parabacteroides</taxon>
    </lineage>
</organism>
<sequence>MKRVLILCDLFPPAFGPRMGYLCKYLKQAGWQVEVIAEAMDDQTFAFLADSCPVTFVPYYTAKNKFLRKLQWIFTLLADFLFSYKDRKMAKVAHRICQHQAFDLILCSSFRTFPLVAARLTAQRHHLPLVVDLRDIIEQYAGNEFLSHSFHVCPWLDKQLTVLLKRKLLNDRNRTLRMASQVTTVSPWHVEQLKQYNPNVSLIYNGYDPDLFYPDHRPNRRFTITYTGRILSLAMRNPELLFKGVLLSGLSAEQITLEWYVDPASEALLKEAATQYQVSEYMSYQSYVPASEIPSVLNSSSMLLLLTEKSGEHAPKGIMTTKFFEALAVDKPILCVPSDESYLEENIRRTRSGLAARSAEEVAQFILQYYRQWETQGYTATTPDHEEIKRFSRKGQAEQFMQLFETLSSAGL</sequence>
<dbReference type="Pfam" id="PF13579">
    <property type="entry name" value="Glyco_trans_4_4"/>
    <property type="match status" value="1"/>
</dbReference>
<evidence type="ECO:0000313" key="3">
    <source>
        <dbReference type="Proteomes" id="UP001165444"/>
    </source>
</evidence>
<comment type="caution">
    <text evidence="2">The sequence shown here is derived from an EMBL/GenBank/DDBJ whole genome shotgun (WGS) entry which is preliminary data.</text>
</comment>
<dbReference type="Proteomes" id="UP001165444">
    <property type="component" value="Unassembled WGS sequence"/>
</dbReference>
<dbReference type="Gene3D" id="3.40.50.2000">
    <property type="entry name" value="Glycogen Phosphorylase B"/>
    <property type="match status" value="2"/>
</dbReference>
<dbReference type="SUPFAM" id="SSF53756">
    <property type="entry name" value="UDP-Glycosyltransferase/glycogen phosphorylase"/>
    <property type="match status" value="1"/>
</dbReference>
<dbReference type="EMBL" id="JAKZMM010000008">
    <property type="protein sequence ID" value="MCJ2379917.1"/>
    <property type="molecule type" value="Genomic_DNA"/>
</dbReference>
<proteinExistence type="predicted"/>
<keyword evidence="2" id="KW-0808">Transferase</keyword>
<gene>
    <name evidence="2" type="ORF">MUN53_04725</name>
</gene>
<dbReference type="RefSeq" id="WP_243323599.1">
    <property type="nucleotide sequence ID" value="NZ_JAKZMM010000008.1"/>
</dbReference>
<evidence type="ECO:0000259" key="1">
    <source>
        <dbReference type="Pfam" id="PF13579"/>
    </source>
</evidence>
<keyword evidence="3" id="KW-1185">Reference proteome</keyword>
<evidence type="ECO:0000313" key="2">
    <source>
        <dbReference type="EMBL" id="MCJ2379917.1"/>
    </source>
</evidence>
<accession>A0ABT0BYS1</accession>
<keyword evidence="2" id="KW-0328">Glycosyltransferase</keyword>
<name>A0ABT0BYS1_9BACT</name>
<feature type="domain" description="Glycosyltransferase subfamily 4-like N-terminal" evidence="1">
    <location>
        <begin position="17"/>
        <end position="197"/>
    </location>
</feature>
<dbReference type="InterPro" id="IPR028098">
    <property type="entry name" value="Glyco_trans_4-like_N"/>
</dbReference>